<name>A0AAE0XI60_9PEZI</name>
<keyword evidence="1" id="KW-0479">Metal-binding</keyword>
<comment type="caution">
    <text evidence="5">The sequence shown here is derived from an EMBL/GenBank/DDBJ whole genome shotgun (WGS) entry which is preliminary data.</text>
</comment>
<sequence>MGRLEARDKGQKRLQALGNNTEVLNRDTAWECCNCGATNSRFEFLCSACNAHSKNLCCEPVAGNPFE</sequence>
<evidence type="ECO:0000256" key="1">
    <source>
        <dbReference type="ARBA" id="ARBA00022723"/>
    </source>
</evidence>
<dbReference type="Proteomes" id="UP001270362">
    <property type="component" value="Unassembled WGS sequence"/>
</dbReference>
<dbReference type="GO" id="GO:0008270">
    <property type="term" value="F:zinc ion binding"/>
    <property type="evidence" value="ECO:0007669"/>
    <property type="project" value="UniProtKB-KW"/>
</dbReference>
<dbReference type="InterPro" id="IPR001876">
    <property type="entry name" value="Znf_RanBP2"/>
</dbReference>
<organism evidence="5 6">
    <name type="scientific">Podospora appendiculata</name>
    <dbReference type="NCBI Taxonomy" id="314037"/>
    <lineage>
        <taxon>Eukaryota</taxon>
        <taxon>Fungi</taxon>
        <taxon>Dikarya</taxon>
        <taxon>Ascomycota</taxon>
        <taxon>Pezizomycotina</taxon>
        <taxon>Sordariomycetes</taxon>
        <taxon>Sordariomycetidae</taxon>
        <taxon>Sordariales</taxon>
        <taxon>Podosporaceae</taxon>
        <taxon>Podospora</taxon>
    </lineage>
</organism>
<dbReference type="AlphaFoldDB" id="A0AAE0XI60"/>
<reference evidence="5" key="1">
    <citation type="journal article" date="2023" name="Mol. Phylogenet. Evol.">
        <title>Genome-scale phylogeny and comparative genomics of the fungal order Sordariales.</title>
        <authorList>
            <person name="Hensen N."/>
            <person name="Bonometti L."/>
            <person name="Westerberg I."/>
            <person name="Brannstrom I.O."/>
            <person name="Guillou S."/>
            <person name="Cros-Aarteil S."/>
            <person name="Calhoun S."/>
            <person name="Haridas S."/>
            <person name="Kuo A."/>
            <person name="Mondo S."/>
            <person name="Pangilinan J."/>
            <person name="Riley R."/>
            <person name="LaButti K."/>
            <person name="Andreopoulos B."/>
            <person name="Lipzen A."/>
            <person name="Chen C."/>
            <person name="Yan M."/>
            <person name="Daum C."/>
            <person name="Ng V."/>
            <person name="Clum A."/>
            <person name="Steindorff A."/>
            <person name="Ohm R.A."/>
            <person name="Martin F."/>
            <person name="Silar P."/>
            <person name="Natvig D.O."/>
            <person name="Lalanne C."/>
            <person name="Gautier V."/>
            <person name="Ament-Velasquez S.L."/>
            <person name="Kruys A."/>
            <person name="Hutchinson M.I."/>
            <person name="Powell A.J."/>
            <person name="Barry K."/>
            <person name="Miller A.N."/>
            <person name="Grigoriev I.V."/>
            <person name="Debuchy R."/>
            <person name="Gladieux P."/>
            <person name="Hiltunen Thoren M."/>
            <person name="Johannesson H."/>
        </authorList>
    </citation>
    <scope>NUCLEOTIDE SEQUENCE</scope>
    <source>
        <strain evidence="5">CBS 314.62</strain>
    </source>
</reference>
<protein>
    <recommendedName>
        <fullName evidence="4">RanBP2-type domain-containing protein</fullName>
    </recommendedName>
</protein>
<feature type="domain" description="RanBP2-type" evidence="4">
    <location>
        <begin position="30"/>
        <end position="49"/>
    </location>
</feature>
<evidence type="ECO:0000256" key="3">
    <source>
        <dbReference type="ARBA" id="ARBA00022833"/>
    </source>
</evidence>
<evidence type="ECO:0000256" key="2">
    <source>
        <dbReference type="ARBA" id="ARBA00022771"/>
    </source>
</evidence>
<keyword evidence="3" id="KW-0862">Zinc</keyword>
<gene>
    <name evidence="5" type="ORF">B0T22DRAFT_450468</name>
</gene>
<keyword evidence="2" id="KW-0863">Zinc-finger</keyword>
<keyword evidence="6" id="KW-1185">Reference proteome</keyword>
<dbReference type="PROSITE" id="PS01358">
    <property type="entry name" value="ZF_RANBP2_1"/>
    <property type="match status" value="1"/>
</dbReference>
<accession>A0AAE0XI60</accession>
<proteinExistence type="predicted"/>
<evidence type="ECO:0000313" key="6">
    <source>
        <dbReference type="Proteomes" id="UP001270362"/>
    </source>
</evidence>
<reference evidence="5" key="2">
    <citation type="submission" date="2023-06" db="EMBL/GenBank/DDBJ databases">
        <authorList>
            <consortium name="Lawrence Berkeley National Laboratory"/>
            <person name="Haridas S."/>
            <person name="Hensen N."/>
            <person name="Bonometti L."/>
            <person name="Westerberg I."/>
            <person name="Brannstrom I.O."/>
            <person name="Guillou S."/>
            <person name="Cros-Aarteil S."/>
            <person name="Calhoun S."/>
            <person name="Kuo A."/>
            <person name="Mondo S."/>
            <person name="Pangilinan J."/>
            <person name="Riley R."/>
            <person name="Labutti K."/>
            <person name="Andreopoulos B."/>
            <person name="Lipzen A."/>
            <person name="Chen C."/>
            <person name="Yanf M."/>
            <person name="Daum C."/>
            <person name="Ng V."/>
            <person name="Clum A."/>
            <person name="Steindorff A."/>
            <person name="Ohm R."/>
            <person name="Martin F."/>
            <person name="Silar P."/>
            <person name="Natvig D."/>
            <person name="Lalanne C."/>
            <person name="Gautier V."/>
            <person name="Ament-Velasquez S.L."/>
            <person name="Kruys A."/>
            <person name="Hutchinson M.I."/>
            <person name="Powell A.J."/>
            <person name="Barry K."/>
            <person name="Miller A.N."/>
            <person name="Grigoriev I.V."/>
            <person name="Debuchy R."/>
            <person name="Gladieux P."/>
            <person name="Thoren M.H."/>
            <person name="Johannesson H."/>
        </authorList>
    </citation>
    <scope>NUCLEOTIDE SEQUENCE</scope>
    <source>
        <strain evidence="5">CBS 314.62</strain>
    </source>
</reference>
<dbReference type="EMBL" id="JAULSO010000001">
    <property type="protein sequence ID" value="KAK3693681.1"/>
    <property type="molecule type" value="Genomic_DNA"/>
</dbReference>
<evidence type="ECO:0000313" key="5">
    <source>
        <dbReference type="EMBL" id="KAK3693681.1"/>
    </source>
</evidence>
<evidence type="ECO:0000259" key="4">
    <source>
        <dbReference type="PROSITE" id="PS01358"/>
    </source>
</evidence>